<proteinExistence type="predicted"/>
<dbReference type="GO" id="GO:0009451">
    <property type="term" value="P:RNA modification"/>
    <property type="evidence" value="ECO:0007669"/>
    <property type="project" value="InterPro"/>
</dbReference>
<dbReference type="InterPro" id="IPR046848">
    <property type="entry name" value="E_motif"/>
</dbReference>
<evidence type="ECO:0000313" key="2">
    <source>
        <dbReference type="Proteomes" id="UP001168098"/>
    </source>
</evidence>
<dbReference type="PANTHER" id="PTHR47926">
    <property type="entry name" value="PENTATRICOPEPTIDE REPEAT-CONTAINING PROTEIN"/>
    <property type="match status" value="1"/>
</dbReference>
<dbReference type="InterPro" id="IPR011990">
    <property type="entry name" value="TPR-like_helical_dom_sf"/>
</dbReference>
<dbReference type="PANTHER" id="PTHR47926:SF406">
    <property type="entry name" value="REPEAT (PPR) SUPERFAMILY PROTEIN, PUTATIVE-RELATED"/>
    <property type="match status" value="1"/>
</dbReference>
<organism evidence="1 2">
    <name type="scientific">Vitis rotundifolia</name>
    <name type="common">Muscadine grape</name>
    <dbReference type="NCBI Taxonomy" id="103349"/>
    <lineage>
        <taxon>Eukaryota</taxon>
        <taxon>Viridiplantae</taxon>
        <taxon>Streptophyta</taxon>
        <taxon>Embryophyta</taxon>
        <taxon>Tracheophyta</taxon>
        <taxon>Spermatophyta</taxon>
        <taxon>Magnoliopsida</taxon>
        <taxon>eudicotyledons</taxon>
        <taxon>Gunneridae</taxon>
        <taxon>Pentapetalae</taxon>
        <taxon>rosids</taxon>
        <taxon>Vitales</taxon>
        <taxon>Vitaceae</taxon>
        <taxon>Viteae</taxon>
        <taxon>Vitis</taxon>
    </lineage>
</organism>
<evidence type="ECO:0008006" key="3">
    <source>
        <dbReference type="Google" id="ProtNLM"/>
    </source>
</evidence>
<dbReference type="Proteomes" id="UP001168098">
    <property type="component" value="Unassembled WGS sequence"/>
</dbReference>
<dbReference type="GO" id="GO:0003723">
    <property type="term" value="F:RNA binding"/>
    <property type="evidence" value="ECO:0007669"/>
    <property type="project" value="InterPro"/>
</dbReference>
<dbReference type="AlphaFoldDB" id="A0AA38Z5Y3"/>
<evidence type="ECO:0000313" key="1">
    <source>
        <dbReference type="EMBL" id="KAJ9683013.1"/>
    </source>
</evidence>
<dbReference type="Pfam" id="PF20431">
    <property type="entry name" value="E_motif"/>
    <property type="match status" value="1"/>
</dbReference>
<dbReference type="InterPro" id="IPR046849">
    <property type="entry name" value="E2_motif"/>
</dbReference>
<gene>
    <name evidence="1" type="ORF">PVL29_018842</name>
</gene>
<dbReference type="InterPro" id="IPR046960">
    <property type="entry name" value="PPR_At4g14850-like_plant"/>
</dbReference>
<dbReference type="EMBL" id="JARBHA010000014">
    <property type="protein sequence ID" value="KAJ9683013.1"/>
    <property type="molecule type" value="Genomic_DNA"/>
</dbReference>
<reference evidence="1 2" key="1">
    <citation type="journal article" date="2023" name="BMC Biotechnol.">
        <title>Vitis rotundifolia cv Carlos genome sequencing.</title>
        <authorList>
            <person name="Huff M."/>
            <person name="Hulse-Kemp A."/>
            <person name="Scheffler B."/>
            <person name="Youngblood R."/>
            <person name="Simpson S."/>
            <person name="Babiker E."/>
            <person name="Staton M."/>
        </authorList>
    </citation>
    <scope>NUCLEOTIDE SEQUENCE [LARGE SCALE GENOMIC DNA]</scope>
    <source>
        <tissue evidence="1">Leaf</tissue>
    </source>
</reference>
<accession>A0AA38Z5Y3</accession>
<comment type="caution">
    <text evidence="1">The sequence shown here is derived from an EMBL/GenBank/DDBJ whole genome shotgun (WGS) entry which is preliminary data.</text>
</comment>
<dbReference type="Pfam" id="PF20430">
    <property type="entry name" value="Eplus_motif"/>
    <property type="match status" value="1"/>
</dbReference>
<protein>
    <recommendedName>
        <fullName evidence="3">Pentatricopeptide repeat-containing protein</fullName>
    </recommendedName>
</protein>
<keyword evidence="2" id="KW-1185">Reference proteome</keyword>
<sequence length="137" mass="15669">MPFEADAVIWRTLLSICKIHGNVEVAEKAAYSILQLEPEDSAAYVLLSNIYANAGMWNEVTKLRKMMRFNGLKKEPGCSWIEIKSEVHAFLVGDKAHPRSKEIYENLDVLTDEMKWVGYMPDTDFILNDDELRCVNA</sequence>
<name>A0AA38Z5Y3_VITRO</name>
<dbReference type="Gene3D" id="1.25.40.10">
    <property type="entry name" value="Tetratricopeptide repeat domain"/>
    <property type="match status" value="1"/>
</dbReference>